<sequence length="142" mass="15795">MVERIAHDHPTVETRSATIERRGRTTRPEIRIAGSLDVESGSLIRLVLDGREYRAPIEERGDGTPVIRHAAETPRLARDRSAGENALVEWVEASDLEIGRSVEFDIVDPGYRYGLRKPGERATYESGRPEDSLSSIAENLDG</sequence>
<evidence type="ECO:0000313" key="2">
    <source>
        <dbReference type="EMBL" id="AOW80318.1"/>
    </source>
</evidence>
<feature type="region of interest" description="Disordered" evidence="1">
    <location>
        <begin position="1"/>
        <end position="22"/>
    </location>
</feature>
<dbReference type="InterPro" id="IPR055536">
    <property type="entry name" value="DUF7112"/>
</dbReference>
<gene>
    <name evidence="2" type="ORF">HTSR_1138</name>
</gene>
<name>A0A1D8S4N0_9EURY</name>
<evidence type="ECO:0000256" key="1">
    <source>
        <dbReference type="SAM" id="MobiDB-lite"/>
    </source>
</evidence>
<feature type="region of interest" description="Disordered" evidence="1">
    <location>
        <begin position="121"/>
        <end position="142"/>
    </location>
</feature>
<dbReference type="GeneID" id="29829134"/>
<dbReference type="EMBL" id="CP016070">
    <property type="protein sequence ID" value="AOW80318.1"/>
    <property type="molecule type" value="Genomic_DNA"/>
</dbReference>
<dbReference type="Proteomes" id="UP000185608">
    <property type="component" value="Chromosome"/>
</dbReference>
<dbReference type="STRING" id="1873524.HSR6_1173"/>
<evidence type="ECO:0000313" key="3">
    <source>
        <dbReference type="Proteomes" id="UP000185608"/>
    </source>
</evidence>
<proteinExistence type="predicted"/>
<feature type="compositionally biased region" description="Basic and acidic residues" evidence="1">
    <location>
        <begin position="121"/>
        <end position="131"/>
    </location>
</feature>
<dbReference type="AlphaFoldDB" id="A0A1D8S4N0"/>
<accession>A0A1D8S4N0</accession>
<reference evidence="2 3" key="1">
    <citation type="submission" date="2016-06" db="EMBL/GenBank/DDBJ databases">
        <title>Discovery of anaerobic lithoheterotrophic haloarchaeon capable of sulfur respiration by hydrogen and formate.</title>
        <authorList>
            <person name="Sorokin D.Y."/>
            <person name="Kublanov I.V."/>
            <person name="Roman P."/>
            <person name="Sinninghe Damste J.S."/>
            <person name="Golyshin P.N."/>
            <person name="Rojo D."/>
            <person name="Ciordia S."/>
            <person name="Mena Md.C."/>
            <person name="Ferrer M."/>
            <person name="Smedile F."/>
            <person name="Messina E."/>
            <person name="La Cono V."/>
            <person name="Yakimov M.M."/>
        </authorList>
    </citation>
    <scope>NUCLEOTIDE SEQUENCE [LARGE SCALE GENOMIC DNA]</scope>
    <source>
        <strain evidence="2 3">HTSR1</strain>
    </source>
</reference>
<dbReference type="Pfam" id="PF23424">
    <property type="entry name" value="DUF7112"/>
    <property type="match status" value="1"/>
</dbReference>
<protein>
    <submittedName>
        <fullName evidence="2">Uncharacterized protein</fullName>
    </submittedName>
</protein>
<dbReference type="KEGG" id="halh:HTSR_1138"/>
<feature type="compositionally biased region" description="Polar residues" evidence="1">
    <location>
        <begin position="132"/>
        <end position="142"/>
    </location>
</feature>
<dbReference type="RefSeq" id="WP_070365014.1">
    <property type="nucleotide sequence ID" value="NZ_CP016070.1"/>
</dbReference>
<organism evidence="2 3">
    <name type="scientific">Halodesulfurarchaeum formicicum</name>
    <dbReference type="NCBI Taxonomy" id="1873524"/>
    <lineage>
        <taxon>Archaea</taxon>
        <taxon>Methanobacteriati</taxon>
        <taxon>Methanobacteriota</taxon>
        <taxon>Stenosarchaea group</taxon>
        <taxon>Halobacteria</taxon>
        <taxon>Halobacteriales</taxon>
        <taxon>Halobacteriaceae</taxon>
        <taxon>Halodesulfurarchaeum</taxon>
    </lineage>
</organism>